<keyword evidence="1" id="KW-0732">Signal</keyword>
<evidence type="ECO:0000313" key="3">
    <source>
        <dbReference type="Proteomes" id="UP000724874"/>
    </source>
</evidence>
<feature type="signal peptide" evidence="1">
    <location>
        <begin position="1"/>
        <end position="29"/>
    </location>
</feature>
<evidence type="ECO:0008006" key="4">
    <source>
        <dbReference type="Google" id="ProtNLM"/>
    </source>
</evidence>
<dbReference type="Proteomes" id="UP000724874">
    <property type="component" value="Unassembled WGS sequence"/>
</dbReference>
<evidence type="ECO:0000256" key="1">
    <source>
        <dbReference type="SAM" id="SignalP"/>
    </source>
</evidence>
<gene>
    <name evidence="2" type="ORF">CPB84DRAFT_606827</name>
</gene>
<comment type="caution">
    <text evidence="2">The sequence shown here is derived from an EMBL/GenBank/DDBJ whole genome shotgun (WGS) entry which is preliminary data.</text>
</comment>
<organism evidence="2 3">
    <name type="scientific">Gymnopilus junonius</name>
    <name type="common">Spectacular rustgill mushroom</name>
    <name type="synonym">Gymnopilus spectabilis subsp. junonius</name>
    <dbReference type="NCBI Taxonomy" id="109634"/>
    <lineage>
        <taxon>Eukaryota</taxon>
        <taxon>Fungi</taxon>
        <taxon>Dikarya</taxon>
        <taxon>Basidiomycota</taxon>
        <taxon>Agaricomycotina</taxon>
        <taxon>Agaricomycetes</taxon>
        <taxon>Agaricomycetidae</taxon>
        <taxon>Agaricales</taxon>
        <taxon>Agaricineae</taxon>
        <taxon>Hymenogastraceae</taxon>
        <taxon>Gymnopilus</taxon>
    </lineage>
</organism>
<dbReference type="AlphaFoldDB" id="A0A9P5NBJ9"/>
<evidence type="ECO:0000313" key="2">
    <source>
        <dbReference type="EMBL" id="KAF8873957.1"/>
    </source>
</evidence>
<proteinExistence type="predicted"/>
<dbReference type="EMBL" id="JADNYJ010000225">
    <property type="protein sequence ID" value="KAF8873957.1"/>
    <property type="molecule type" value="Genomic_DNA"/>
</dbReference>
<name>A0A9P5NBJ9_GYMJU</name>
<reference evidence="2" key="1">
    <citation type="submission" date="2020-11" db="EMBL/GenBank/DDBJ databases">
        <authorList>
            <consortium name="DOE Joint Genome Institute"/>
            <person name="Ahrendt S."/>
            <person name="Riley R."/>
            <person name="Andreopoulos W."/>
            <person name="LaButti K."/>
            <person name="Pangilinan J."/>
            <person name="Ruiz-duenas F.J."/>
            <person name="Barrasa J.M."/>
            <person name="Sanchez-Garcia M."/>
            <person name="Camarero S."/>
            <person name="Miyauchi S."/>
            <person name="Serrano A."/>
            <person name="Linde D."/>
            <person name="Babiker R."/>
            <person name="Drula E."/>
            <person name="Ayuso-Fernandez I."/>
            <person name="Pacheco R."/>
            <person name="Padilla G."/>
            <person name="Ferreira P."/>
            <person name="Barriuso J."/>
            <person name="Kellner H."/>
            <person name="Castanera R."/>
            <person name="Alfaro M."/>
            <person name="Ramirez L."/>
            <person name="Pisabarro A.G."/>
            <person name="Kuo A."/>
            <person name="Tritt A."/>
            <person name="Lipzen A."/>
            <person name="He G."/>
            <person name="Yan M."/>
            <person name="Ng V."/>
            <person name="Cullen D."/>
            <person name="Martin F."/>
            <person name="Rosso M.-N."/>
            <person name="Henrissat B."/>
            <person name="Hibbett D."/>
            <person name="Martinez A.T."/>
            <person name="Grigoriev I.V."/>
        </authorList>
    </citation>
    <scope>NUCLEOTIDE SEQUENCE</scope>
    <source>
        <strain evidence="2">AH 44721</strain>
    </source>
</reference>
<protein>
    <recommendedName>
        <fullName evidence="4">Secreted protein</fullName>
    </recommendedName>
</protein>
<accession>A0A9P5NBJ9</accession>
<feature type="chain" id="PRO_5040278894" description="Secreted protein" evidence="1">
    <location>
        <begin position="30"/>
        <end position="158"/>
    </location>
</feature>
<sequence>MGRGESRIVRQHTRWIFLLLFLFVLRLLGSELEMACVGSGTCSSPSPRLVFPRPIAEGKASAPIPSGSSTPLEGDGPPGWTSVWVRAVIMMPGDALTRPSPGSASRRRWRLPGGGLTSIRRRPVGWCITYTDEIEKKRKEKVVSILVCDRTAWTRQLG</sequence>
<keyword evidence="3" id="KW-1185">Reference proteome</keyword>